<dbReference type="Proteomes" id="UP000807115">
    <property type="component" value="Chromosome 5"/>
</dbReference>
<evidence type="ECO:0000313" key="5">
    <source>
        <dbReference type="EMBL" id="KAG0529109.1"/>
    </source>
</evidence>
<keyword evidence="2 3" id="KW-0732">Signal</keyword>
<gene>
    <name evidence="5" type="ORF">BDA96_05G070200</name>
</gene>
<dbReference type="EMBL" id="CM027684">
    <property type="protein sequence ID" value="KAG0529109.1"/>
    <property type="molecule type" value="Genomic_DNA"/>
</dbReference>
<reference evidence="5" key="1">
    <citation type="journal article" date="2019" name="BMC Genomics">
        <title>A new reference genome for Sorghum bicolor reveals high levels of sequence similarity between sweet and grain genotypes: implications for the genetics of sugar metabolism.</title>
        <authorList>
            <person name="Cooper E.A."/>
            <person name="Brenton Z.W."/>
            <person name="Flinn B.S."/>
            <person name="Jenkins J."/>
            <person name="Shu S."/>
            <person name="Flowers D."/>
            <person name="Luo F."/>
            <person name="Wang Y."/>
            <person name="Xia P."/>
            <person name="Barry K."/>
            <person name="Daum C."/>
            <person name="Lipzen A."/>
            <person name="Yoshinaga Y."/>
            <person name="Schmutz J."/>
            <person name="Saski C."/>
            <person name="Vermerris W."/>
            <person name="Kresovich S."/>
        </authorList>
    </citation>
    <scope>NUCLEOTIDE SEQUENCE</scope>
</reference>
<dbReference type="GO" id="GO:0016020">
    <property type="term" value="C:membrane"/>
    <property type="evidence" value="ECO:0007669"/>
    <property type="project" value="UniProtKB-SubCell"/>
</dbReference>
<dbReference type="InterPro" id="IPR025287">
    <property type="entry name" value="WAK_GUB"/>
</dbReference>
<dbReference type="Pfam" id="PF13947">
    <property type="entry name" value="GUB_WAK_bind"/>
    <property type="match status" value="1"/>
</dbReference>
<feature type="signal peptide" evidence="3">
    <location>
        <begin position="1"/>
        <end position="31"/>
    </location>
</feature>
<feature type="chain" id="PRO_5037150227" description="Wall-associated receptor kinase galacturonan-binding domain-containing protein" evidence="3">
    <location>
        <begin position="32"/>
        <end position="343"/>
    </location>
</feature>
<proteinExistence type="predicted"/>
<evidence type="ECO:0000256" key="2">
    <source>
        <dbReference type="ARBA" id="ARBA00022729"/>
    </source>
</evidence>
<evidence type="ECO:0000313" key="6">
    <source>
        <dbReference type="Proteomes" id="UP000807115"/>
    </source>
</evidence>
<comment type="caution">
    <text evidence="5">The sequence shown here is derived from an EMBL/GenBank/DDBJ whole genome shotgun (WGS) entry which is preliminary data.</text>
</comment>
<dbReference type="GO" id="GO:0030247">
    <property type="term" value="F:polysaccharide binding"/>
    <property type="evidence" value="ECO:0007669"/>
    <property type="project" value="InterPro"/>
</dbReference>
<feature type="domain" description="Wall-associated receptor kinase galacturonan-binding" evidence="4">
    <location>
        <begin position="45"/>
        <end position="106"/>
    </location>
</feature>
<accession>A0A921QVR8</accession>
<evidence type="ECO:0000259" key="4">
    <source>
        <dbReference type="Pfam" id="PF13947"/>
    </source>
</evidence>
<dbReference type="AlphaFoldDB" id="A0A921QVR8"/>
<name>A0A921QVR8_SORBI</name>
<dbReference type="PANTHER" id="PTHR33491">
    <property type="entry name" value="OSJNBA0016N04.9 PROTEIN"/>
    <property type="match status" value="1"/>
</dbReference>
<reference evidence="5" key="2">
    <citation type="submission" date="2020-10" db="EMBL/GenBank/DDBJ databases">
        <authorList>
            <person name="Cooper E.A."/>
            <person name="Brenton Z.W."/>
            <person name="Flinn B.S."/>
            <person name="Jenkins J."/>
            <person name="Shu S."/>
            <person name="Flowers D."/>
            <person name="Luo F."/>
            <person name="Wang Y."/>
            <person name="Xia P."/>
            <person name="Barry K."/>
            <person name="Daum C."/>
            <person name="Lipzen A."/>
            <person name="Yoshinaga Y."/>
            <person name="Schmutz J."/>
            <person name="Saski C."/>
            <person name="Vermerris W."/>
            <person name="Kresovich S."/>
        </authorList>
    </citation>
    <scope>NUCLEOTIDE SEQUENCE</scope>
</reference>
<organism evidence="5 6">
    <name type="scientific">Sorghum bicolor</name>
    <name type="common">Sorghum</name>
    <name type="synonym">Sorghum vulgare</name>
    <dbReference type="NCBI Taxonomy" id="4558"/>
    <lineage>
        <taxon>Eukaryota</taxon>
        <taxon>Viridiplantae</taxon>
        <taxon>Streptophyta</taxon>
        <taxon>Embryophyta</taxon>
        <taxon>Tracheophyta</taxon>
        <taxon>Spermatophyta</taxon>
        <taxon>Magnoliopsida</taxon>
        <taxon>Liliopsida</taxon>
        <taxon>Poales</taxon>
        <taxon>Poaceae</taxon>
        <taxon>PACMAD clade</taxon>
        <taxon>Panicoideae</taxon>
        <taxon>Andropogonodae</taxon>
        <taxon>Andropogoneae</taxon>
        <taxon>Sorghinae</taxon>
        <taxon>Sorghum</taxon>
    </lineage>
</organism>
<sequence length="343" mass="36409">MAPASPLVLLLAAVAVVLMAMALQLSTAAAAAPPPPPAPIRLPGCDTTCGNVSVPYPFGYGPSHCYWPGLNLTCDRSHDPPRLLLLSDGSLRVAEISLAGEFVRIMRTGSIINTTGDFTSDGWNASLELGSGFRPPPTPFRRVGGRALFRAWRGLVVAGCNVINVIATISGDVVGEKNPKIVSGCASLCTKTNSGGDVYFGEATDRSCTCMSGCCLAPLTAGGVPKPNGVQARWLYSGNDHTVEQTALPITVFVAEQGWTEKELERTGGFQFQEAPLLLDFAVTQGLPPYREGNRSCSQDVQRMVCKSEHSFCNARDIGYTCDCDYGYDGNSYLAGGCQGNLW</sequence>
<protein>
    <recommendedName>
        <fullName evidence="4">Wall-associated receptor kinase galacturonan-binding domain-containing protein</fullName>
    </recommendedName>
</protein>
<evidence type="ECO:0000256" key="1">
    <source>
        <dbReference type="ARBA" id="ARBA00004167"/>
    </source>
</evidence>
<evidence type="ECO:0000256" key="3">
    <source>
        <dbReference type="SAM" id="SignalP"/>
    </source>
</evidence>
<comment type="subcellular location">
    <subcellularLocation>
        <location evidence="1">Membrane</location>
        <topology evidence="1">Single-pass membrane protein</topology>
    </subcellularLocation>
</comment>